<comment type="caution">
    <text evidence="4">The sequence shown here is derived from an EMBL/GenBank/DDBJ whole genome shotgun (WGS) entry which is preliminary data.</text>
</comment>
<dbReference type="SMART" id="SM00355">
    <property type="entry name" value="ZnF_C2H2"/>
    <property type="match status" value="3"/>
</dbReference>
<proteinExistence type="predicted"/>
<evidence type="ECO:0000256" key="1">
    <source>
        <dbReference type="SAM" id="MobiDB-lite"/>
    </source>
</evidence>
<evidence type="ECO:0000313" key="5">
    <source>
        <dbReference type="Proteomes" id="UP001208570"/>
    </source>
</evidence>
<dbReference type="InterPro" id="IPR013087">
    <property type="entry name" value="Znf_C2H2_type"/>
</dbReference>
<dbReference type="InterPro" id="IPR003604">
    <property type="entry name" value="Matrin/U1-like-C_Znf_C2H2"/>
</dbReference>
<feature type="domain" description="U1-type" evidence="3">
    <location>
        <begin position="142"/>
        <end position="176"/>
    </location>
</feature>
<feature type="region of interest" description="Disordered" evidence="1">
    <location>
        <begin position="1"/>
        <end position="26"/>
    </location>
</feature>
<dbReference type="GO" id="GO:0003676">
    <property type="term" value="F:nucleic acid binding"/>
    <property type="evidence" value="ECO:0007669"/>
    <property type="project" value="InterPro"/>
</dbReference>
<evidence type="ECO:0000259" key="3">
    <source>
        <dbReference type="SMART" id="SM00451"/>
    </source>
</evidence>
<feature type="domain" description="U1-type" evidence="3">
    <location>
        <begin position="332"/>
        <end position="366"/>
    </location>
</feature>
<feature type="domain" description="U1-type" evidence="3">
    <location>
        <begin position="240"/>
        <end position="274"/>
    </location>
</feature>
<accession>A0AAD9MUA4</accession>
<feature type="compositionally biased region" description="Basic and acidic residues" evidence="1">
    <location>
        <begin position="53"/>
        <end position="71"/>
    </location>
</feature>
<dbReference type="PANTHER" id="PTHR45762:SF3">
    <property type="entry name" value="ZINC-FINGER PROTEIN AT 72D, ISOFORM B"/>
    <property type="match status" value="1"/>
</dbReference>
<name>A0AAD9MUA4_9ANNE</name>
<dbReference type="PANTHER" id="PTHR45762">
    <property type="entry name" value="ZINC FINGER RNA-BINDING PROTEIN"/>
    <property type="match status" value="1"/>
</dbReference>
<dbReference type="SMART" id="SM00451">
    <property type="entry name" value="ZnF_U1"/>
    <property type="match status" value="3"/>
</dbReference>
<evidence type="ECO:0000313" key="4">
    <source>
        <dbReference type="EMBL" id="KAK2144368.1"/>
    </source>
</evidence>
<feature type="domain" description="C2H2-type" evidence="2">
    <location>
        <begin position="336"/>
        <end position="359"/>
    </location>
</feature>
<reference evidence="4" key="1">
    <citation type="journal article" date="2023" name="Mol. Biol. Evol.">
        <title>Third-Generation Sequencing Reveals the Adaptive Role of the Epigenome in Three Deep-Sea Polychaetes.</title>
        <authorList>
            <person name="Perez M."/>
            <person name="Aroh O."/>
            <person name="Sun Y."/>
            <person name="Lan Y."/>
            <person name="Juniper S.K."/>
            <person name="Young C.R."/>
            <person name="Angers B."/>
            <person name="Qian P.Y."/>
        </authorList>
    </citation>
    <scope>NUCLEOTIDE SEQUENCE</scope>
    <source>
        <strain evidence="4">P08H-3</strain>
    </source>
</reference>
<dbReference type="Gene3D" id="3.30.160.60">
    <property type="entry name" value="Classic Zinc Finger"/>
    <property type="match status" value="1"/>
</dbReference>
<feature type="domain" description="C2H2-type" evidence="2">
    <location>
        <begin position="243"/>
        <end position="267"/>
    </location>
</feature>
<dbReference type="SUPFAM" id="SSF57667">
    <property type="entry name" value="beta-beta-alpha zinc fingers"/>
    <property type="match status" value="2"/>
</dbReference>
<sequence>MFGYRLHPSDKEGNRSSEYGLPNNRQMRRNSGVCNYGYDSRNCQEAGYSHGRQSVEDYRRHRDTSGARRVPESQPSYSVNIAGWHSTGNFGERPMSCESRNQSDQVNQRNQRKIRPFGTINDVNDDDDDEDDNDSMLEGNNEKAFYCEVCDHCCSNLDTYINHINSLKHVQKVIEVDESNTSVVDAAEMMSSSTPISRTMLCSTLNNGNMSRGTEVTSNVPGGKPTSSTIPDLPVRPSCSSDYYCEVCCCSMSGPRSFDCHIDGMRHKKNLKHRAEGRLIKKGRSNKSNLLLHESTKLTTGQAQMMSLIDNIKQPLIGLQFVTEYQKSDGNVEPYYICTMCDSTCDPRTLIHHLTGFKHRMNYMKEHYTSYYTIVKQKYQKKPDQIPLAEEYARTIECEEGRQQVKVIVEARNCTEDYIKPCTDDIPATTVQGTCKRKAIDVEAKNIFLQLESNRLKKKIIRSEINEAVDLIFFTNLIKDHLTLVVQVNKVPPTTVAMSMRPVVQVETFDIYEDVQTRIKEIKDITSVQISEESTVKTTENNDVNRQNSQNYDWTGNCDTWIKDEIEDSCHMNKVECMEKGAELKEPAKVRPTTQGQTMPKIGKFLEEMANCVVKSEEDAEMALQVSNTLTKALMDYRMRDLSRKFDTSVMKKADENLKKMGDLK</sequence>
<feature type="domain" description="C2H2-type" evidence="2">
    <location>
        <begin position="145"/>
        <end position="169"/>
    </location>
</feature>
<keyword evidence="5" id="KW-1185">Reference proteome</keyword>
<feature type="compositionally biased region" description="Acidic residues" evidence="1">
    <location>
        <begin position="123"/>
        <end position="135"/>
    </location>
</feature>
<evidence type="ECO:0000259" key="2">
    <source>
        <dbReference type="SMART" id="SM00355"/>
    </source>
</evidence>
<dbReference type="GO" id="GO:0008270">
    <property type="term" value="F:zinc ion binding"/>
    <property type="evidence" value="ECO:0007669"/>
    <property type="project" value="InterPro"/>
</dbReference>
<dbReference type="InterPro" id="IPR036236">
    <property type="entry name" value="Znf_C2H2_sf"/>
</dbReference>
<evidence type="ECO:0008006" key="6">
    <source>
        <dbReference type="Google" id="ProtNLM"/>
    </source>
</evidence>
<feature type="region of interest" description="Disordered" evidence="1">
    <location>
        <begin position="46"/>
        <end position="137"/>
    </location>
</feature>
<organism evidence="4 5">
    <name type="scientific">Paralvinella palmiformis</name>
    <dbReference type="NCBI Taxonomy" id="53620"/>
    <lineage>
        <taxon>Eukaryota</taxon>
        <taxon>Metazoa</taxon>
        <taxon>Spiralia</taxon>
        <taxon>Lophotrochozoa</taxon>
        <taxon>Annelida</taxon>
        <taxon>Polychaeta</taxon>
        <taxon>Sedentaria</taxon>
        <taxon>Canalipalpata</taxon>
        <taxon>Terebellida</taxon>
        <taxon>Terebelliformia</taxon>
        <taxon>Alvinellidae</taxon>
        <taxon>Paralvinella</taxon>
    </lineage>
</organism>
<dbReference type="Proteomes" id="UP001208570">
    <property type="component" value="Unassembled WGS sequence"/>
</dbReference>
<dbReference type="AlphaFoldDB" id="A0AAD9MUA4"/>
<dbReference type="EMBL" id="JAODUP010000764">
    <property type="protein sequence ID" value="KAK2144368.1"/>
    <property type="molecule type" value="Genomic_DNA"/>
</dbReference>
<feature type="compositionally biased region" description="Polar residues" evidence="1">
    <location>
        <begin position="98"/>
        <end position="109"/>
    </location>
</feature>
<protein>
    <recommendedName>
        <fullName evidence="6">C2H2-type domain-containing protein</fullName>
    </recommendedName>
</protein>
<gene>
    <name evidence="4" type="ORF">LSH36_764g00022</name>
</gene>